<keyword evidence="1" id="KW-0812">Transmembrane</keyword>
<protein>
    <submittedName>
        <fullName evidence="2">Uncharacterized protein</fullName>
    </submittedName>
</protein>
<proteinExistence type="predicted"/>
<evidence type="ECO:0000313" key="3">
    <source>
        <dbReference type="Proteomes" id="UP000078124"/>
    </source>
</evidence>
<evidence type="ECO:0000256" key="1">
    <source>
        <dbReference type="SAM" id="Phobius"/>
    </source>
</evidence>
<name>A0A8G2EAN0_RAOPL</name>
<comment type="caution">
    <text evidence="2">The sequence shown here is derived from an EMBL/GenBank/DDBJ whole genome shotgun (WGS) entry which is preliminary data.</text>
</comment>
<organism evidence="2 3">
    <name type="scientific">Raoultella planticola</name>
    <name type="common">Klebsiella planticola</name>
    <dbReference type="NCBI Taxonomy" id="575"/>
    <lineage>
        <taxon>Bacteria</taxon>
        <taxon>Pseudomonadati</taxon>
        <taxon>Pseudomonadota</taxon>
        <taxon>Gammaproteobacteria</taxon>
        <taxon>Enterobacterales</taxon>
        <taxon>Enterobacteriaceae</taxon>
        <taxon>Klebsiella/Raoultella group</taxon>
        <taxon>Raoultella</taxon>
    </lineage>
</organism>
<keyword evidence="1" id="KW-0472">Membrane</keyword>
<gene>
    <name evidence="2" type="ORF">SAMEA2273876_05157</name>
</gene>
<dbReference type="EMBL" id="FLAC01000032">
    <property type="protein sequence ID" value="SAQ11803.1"/>
    <property type="molecule type" value="Genomic_DNA"/>
</dbReference>
<feature type="transmembrane region" description="Helical" evidence="1">
    <location>
        <begin position="12"/>
        <end position="33"/>
    </location>
</feature>
<reference evidence="2 3" key="1">
    <citation type="submission" date="2016-05" db="EMBL/GenBank/DDBJ databases">
        <authorList>
            <consortium name="Pathogen Informatics"/>
        </authorList>
    </citation>
    <scope>NUCLEOTIDE SEQUENCE [LARGE SCALE GENOMIC DNA]</scope>
    <source>
        <strain evidence="2 3">2880STDY5682802</strain>
    </source>
</reference>
<dbReference type="Proteomes" id="UP000078124">
    <property type="component" value="Unassembled WGS sequence"/>
</dbReference>
<evidence type="ECO:0000313" key="2">
    <source>
        <dbReference type="EMBL" id="SAQ11803.1"/>
    </source>
</evidence>
<keyword evidence="1" id="KW-1133">Transmembrane helix</keyword>
<sequence>MWSGAPEVPLAILSGMFTATVVFYAFSLLIRAIDRF</sequence>
<accession>A0A8G2EAN0</accession>
<dbReference type="AlphaFoldDB" id="A0A8G2EAN0"/>